<dbReference type="GO" id="GO:0043590">
    <property type="term" value="C:bacterial nucleoid"/>
    <property type="evidence" value="ECO:0007669"/>
    <property type="project" value="TreeGrafter"/>
</dbReference>
<evidence type="ECO:0000256" key="13">
    <source>
        <dbReference type="SAM" id="MobiDB-lite"/>
    </source>
</evidence>
<evidence type="ECO:0000256" key="6">
    <source>
        <dbReference type="ARBA" id="ARBA00022840"/>
    </source>
</evidence>
<comment type="similarity">
    <text evidence="1">Belongs to the helicase family. RecQ subfamily.</text>
</comment>
<dbReference type="Proteomes" id="UP000184501">
    <property type="component" value="Unassembled WGS sequence"/>
</dbReference>
<dbReference type="Pfam" id="PF00270">
    <property type="entry name" value="DEAD"/>
    <property type="match status" value="1"/>
</dbReference>
<organism evidence="16 17">
    <name type="scientific">Streptoalloteichus hindustanus</name>
    <dbReference type="NCBI Taxonomy" id="2017"/>
    <lineage>
        <taxon>Bacteria</taxon>
        <taxon>Bacillati</taxon>
        <taxon>Actinomycetota</taxon>
        <taxon>Actinomycetes</taxon>
        <taxon>Pseudonocardiales</taxon>
        <taxon>Pseudonocardiaceae</taxon>
        <taxon>Streptoalloteichus</taxon>
    </lineage>
</organism>
<dbReference type="Pfam" id="PF00271">
    <property type="entry name" value="Helicase_C"/>
    <property type="match status" value="1"/>
</dbReference>
<proteinExistence type="inferred from homology"/>
<dbReference type="STRING" id="2017.SAMN05444320_103748"/>
<evidence type="ECO:0000256" key="7">
    <source>
        <dbReference type="ARBA" id="ARBA00023125"/>
    </source>
</evidence>
<dbReference type="PANTHER" id="PTHR13710:SF105">
    <property type="entry name" value="ATP-DEPENDENT DNA HELICASE Q1"/>
    <property type="match status" value="1"/>
</dbReference>
<dbReference type="GO" id="GO:0005737">
    <property type="term" value="C:cytoplasm"/>
    <property type="evidence" value="ECO:0007669"/>
    <property type="project" value="TreeGrafter"/>
</dbReference>
<evidence type="ECO:0000256" key="9">
    <source>
        <dbReference type="ARBA" id="ARBA00034617"/>
    </source>
</evidence>
<dbReference type="PROSITE" id="PS00690">
    <property type="entry name" value="DEAH_ATP_HELICASE"/>
    <property type="match status" value="1"/>
</dbReference>
<comment type="catalytic activity">
    <reaction evidence="9">
        <text>Couples ATP hydrolysis with the unwinding of duplex DNA by translocating in the 3'-5' direction.</text>
        <dbReference type="EC" id="5.6.2.4"/>
    </reaction>
</comment>
<gene>
    <name evidence="16" type="ORF">SAMN05444320_103748</name>
</gene>
<dbReference type="GO" id="GO:0005524">
    <property type="term" value="F:ATP binding"/>
    <property type="evidence" value="ECO:0007669"/>
    <property type="project" value="UniProtKB-KW"/>
</dbReference>
<dbReference type="GO" id="GO:0006310">
    <property type="term" value="P:DNA recombination"/>
    <property type="evidence" value="ECO:0007669"/>
    <property type="project" value="InterPro"/>
</dbReference>
<dbReference type="GO" id="GO:0003677">
    <property type="term" value="F:DNA binding"/>
    <property type="evidence" value="ECO:0007669"/>
    <property type="project" value="UniProtKB-KW"/>
</dbReference>
<evidence type="ECO:0000256" key="10">
    <source>
        <dbReference type="ARBA" id="ARBA00034808"/>
    </source>
</evidence>
<keyword evidence="5 16" id="KW-0347">Helicase</keyword>
<dbReference type="Pfam" id="PF12073">
    <property type="entry name" value="DUF3553"/>
    <property type="match status" value="1"/>
</dbReference>
<dbReference type="GO" id="GO:0009378">
    <property type="term" value="F:four-way junction helicase activity"/>
    <property type="evidence" value="ECO:0007669"/>
    <property type="project" value="TreeGrafter"/>
</dbReference>
<dbReference type="Gene3D" id="3.40.50.300">
    <property type="entry name" value="P-loop containing nucleotide triphosphate hydrolases"/>
    <property type="match status" value="2"/>
</dbReference>
<accession>A0A1M5BV25</accession>
<dbReference type="NCBIfam" id="TIGR00614">
    <property type="entry name" value="recQ_fam"/>
    <property type="match status" value="1"/>
</dbReference>
<keyword evidence="2" id="KW-0479">Metal-binding</keyword>
<evidence type="ECO:0000313" key="16">
    <source>
        <dbReference type="EMBL" id="SHF46413.1"/>
    </source>
</evidence>
<dbReference type="AlphaFoldDB" id="A0A1M5BV25"/>
<dbReference type="PANTHER" id="PTHR13710">
    <property type="entry name" value="DNA HELICASE RECQ FAMILY MEMBER"/>
    <property type="match status" value="1"/>
</dbReference>
<feature type="domain" description="Helicase C-terminal" evidence="15">
    <location>
        <begin position="225"/>
        <end position="367"/>
    </location>
</feature>
<feature type="region of interest" description="Disordered" evidence="13">
    <location>
        <begin position="476"/>
        <end position="497"/>
    </location>
</feature>
<dbReference type="Gene3D" id="1.10.10.10">
    <property type="entry name" value="Winged helix-like DNA-binding domain superfamily/Winged helix DNA-binding domain"/>
    <property type="match status" value="1"/>
</dbReference>
<dbReference type="SMART" id="SM00487">
    <property type="entry name" value="DEXDc"/>
    <property type="match status" value="1"/>
</dbReference>
<keyword evidence="17" id="KW-1185">Reference proteome</keyword>
<keyword evidence="7" id="KW-0238">DNA-binding</keyword>
<reference evidence="16 17" key="1">
    <citation type="submission" date="2016-11" db="EMBL/GenBank/DDBJ databases">
        <authorList>
            <person name="Jaros S."/>
            <person name="Januszkiewicz K."/>
            <person name="Wedrychowicz H."/>
        </authorList>
    </citation>
    <scope>NUCLEOTIDE SEQUENCE [LARGE SCALE GENOMIC DNA]</scope>
    <source>
        <strain evidence="16 17">DSM 44523</strain>
    </source>
</reference>
<keyword evidence="6" id="KW-0067">ATP-binding</keyword>
<dbReference type="OrthoDB" id="9760034at2"/>
<feature type="domain" description="Helicase ATP-binding" evidence="14">
    <location>
        <begin position="30"/>
        <end position="198"/>
    </location>
</feature>
<evidence type="ECO:0000256" key="1">
    <source>
        <dbReference type="ARBA" id="ARBA00005446"/>
    </source>
</evidence>
<evidence type="ECO:0000256" key="4">
    <source>
        <dbReference type="ARBA" id="ARBA00022801"/>
    </source>
</evidence>
<keyword evidence="4" id="KW-0378">Hydrolase</keyword>
<evidence type="ECO:0000256" key="5">
    <source>
        <dbReference type="ARBA" id="ARBA00022806"/>
    </source>
</evidence>
<evidence type="ECO:0000259" key="14">
    <source>
        <dbReference type="PROSITE" id="PS51192"/>
    </source>
</evidence>
<keyword evidence="3" id="KW-0547">Nucleotide-binding</keyword>
<dbReference type="InterPro" id="IPR001650">
    <property type="entry name" value="Helicase_C-like"/>
</dbReference>
<evidence type="ECO:0000313" key="17">
    <source>
        <dbReference type="Proteomes" id="UP000184501"/>
    </source>
</evidence>
<protein>
    <recommendedName>
        <fullName evidence="11">ATP-dependent DNA helicase RecQ</fullName>
        <ecNumber evidence="10">5.6.2.4</ecNumber>
    </recommendedName>
    <alternativeName>
        <fullName evidence="12">DNA 3'-5' helicase RecQ</fullName>
    </alternativeName>
</protein>
<dbReference type="RefSeq" id="WP_073482452.1">
    <property type="nucleotide sequence ID" value="NZ_FQVN01000003.1"/>
</dbReference>
<dbReference type="GO" id="GO:0006281">
    <property type="term" value="P:DNA repair"/>
    <property type="evidence" value="ECO:0007669"/>
    <property type="project" value="TreeGrafter"/>
</dbReference>
<sequence length="539" mass="59029">MAREQSVATEDAVRQVLGDDARLHEEQVDALRELGRRDTLVVLAAGAGKTAIYAIAGRSLPGPTVVVSPTLSLQRDQVESLRAAGLAAACANSRMSAGDHAAAFAGFRRHELEFLLLAPEQLARRDVVDELRAARPSLFVVDEAHCVSEWGHDFRPDYLALTGVIEELGRPRVLALTATASQSVREEIVDRLGMREPAVVVRDVDRPNIHLAVQLHGKDAKDDAVVADVLDRTGSGIVYVATRRHADELAEALRSAGEDAAAYHGTLRRQERDEVQDAFMGDALRVVVATNAFGMGVDKPDVRFVLHADPPPSVDAYYQEIGRAGRDGAAATAVLHHGPRDFGLARYLSSGGDPSPDQFAALVRELRRSGPSARGPLGERLGLSRHALGRIVPPLVRAGAVREVARRRLAAVDTDTPVGRLAEAAAESLRRRHELQRSRVETMRRYAETTDCRRRVLLEMLGEVRDEPCGRCDNCDRGRAHERRDGEPRPGTRVRHQEWGSGTVQTVEDDIVVVLFDDSGYRTLSLPVVRDRRLLSTED</sequence>
<dbReference type="InterPro" id="IPR021938">
    <property type="entry name" value="DUF3553"/>
</dbReference>
<dbReference type="InterPro" id="IPR002464">
    <property type="entry name" value="DNA/RNA_helicase_DEAH_CS"/>
</dbReference>
<dbReference type="InterPro" id="IPR027417">
    <property type="entry name" value="P-loop_NTPase"/>
</dbReference>
<dbReference type="GO" id="GO:0046872">
    <property type="term" value="F:metal ion binding"/>
    <property type="evidence" value="ECO:0007669"/>
    <property type="project" value="UniProtKB-KW"/>
</dbReference>
<dbReference type="Pfam" id="PF16124">
    <property type="entry name" value="RecQ_Zn_bind"/>
    <property type="match status" value="1"/>
</dbReference>
<evidence type="ECO:0000256" key="12">
    <source>
        <dbReference type="ARBA" id="ARBA00044550"/>
    </source>
</evidence>
<dbReference type="InterPro" id="IPR004589">
    <property type="entry name" value="DNA_helicase_ATP-dep_RecQ"/>
</dbReference>
<evidence type="ECO:0000256" key="3">
    <source>
        <dbReference type="ARBA" id="ARBA00022741"/>
    </source>
</evidence>
<dbReference type="InterPro" id="IPR011545">
    <property type="entry name" value="DEAD/DEAH_box_helicase_dom"/>
</dbReference>
<evidence type="ECO:0000259" key="15">
    <source>
        <dbReference type="PROSITE" id="PS51194"/>
    </source>
</evidence>
<dbReference type="SUPFAM" id="SSF52540">
    <property type="entry name" value="P-loop containing nucleoside triphosphate hydrolases"/>
    <property type="match status" value="1"/>
</dbReference>
<keyword evidence="8" id="KW-0413">Isomerase</keyword>
<evidence type="ECO:0000256" key="8">
    <source>
        <dbReference type="ARBA" id="ARBA00023235"/>
    </source>
</evidence>
<dbReference type="GO" id="GO:0043138">
    <property type="term" value="F:3'-5' DNA helicase activity"/>
    <property type="evidence" value="ECO:0007669"/>
    <property type="project" value="UniProtKB-EC"/>
</dbReference>
<dbReference type="PROSITE" id="PS51192">
    <property type="entry name" value="HELICASE_ATP_BIND_1"/>
    <property type="match status" value="1"/>
</dbReference>
<dbReference type="CDD" id="cd17920">
    <property type="entry name" value="DEXHc_RecQ"/>
    <property type="match status" value="1"/>
</dbReference>
<dbReference type="GO" id="GO:0030894">
    <property type="term" value="C:replisome"/>
    <property type="evidence" value="ECO:0007669"/>
    <property type="project" value="TreeGrafter"/>
</dbReference>
<dbReference type="PROSITE" id="PS51194">
    <property type="entry name" value="HELICASE_CTER"/>
    <property type="match status" value="1"/>
</dbReference>
<name>A0A1M5BV25_STRHI</name>
<dbReference type="InterPro" id="IPR032284">
    <property type="entry name" value="RecQ_Zn-bd"/>
</dbReference>
<dbReference type="SMART" id="SM00490">
    <property type="entry name" value="HELICc"/>
    <property type="match status" value="1"/>
</dbReference>
<evidence type="ECO:0000256" key="2">
    <source>
        <dbReference type="ARBA" id="ARBA00022723"/>
    </source>
</evidence>
<evidence type="ECO:0000256" key="11">
    <source>
        <dbReference type="ARBA" id="ARBA00044535"/>
    </source>
</evidence>
<dbReference type="EC" id="5.6.2.4" evidence="10"/>
<dbReference type="InterPro" id="IPR036388">
    <property type="entry name" value="WH-like_DNA-bd_sf"/>
</dbReference>
<dbReference type="InterPro" id="IPR014001">
    <property type="entry name" value="Helicase_ATP-bd"/>
</dbReference>
<dbReference type="GO" id="GO:0016787">
    <property type="term" value="F:hydrolase activity"/>
    <property type="evidence" value="ECO:0007669"/>
    <property type="project" value="UniProtKB-KW"/>
</dbReference>
<dbReference type="EMBL" id="FQVN01000003">
    <property type="protein sequence ID" value="SHF46413.1"/>
    <property type="molecule type" value="Genomic_DNA"/>
</dbReference>